<dbReference type="EMBL" id="UYYB01130562">
    <property type="protein sequence ID" value="VDM84489.1"/>
    <property type="molecule type" value="Genomic_DNA"/>
</dbReference>
<proteinExistence type="predicted"/>
<organism evidence="2 3">
    <name type="scientific">Strongylus vulgaris</name>
    <name type="common">Blood worm</name>
    <dbReference type="NCBI Taxonomy" id="40348"/>
    <lineage>
        <taxon>Eukaryota</taxon>
        <taxon>Metazoa</taxon>
        <taxon>Ecdysozoa</taxon>
        <taxon>Nematoda</taxon>
        <taxon>Chromadorea</taxon>
        <taxon>Rhabditida</taxon>
        <taxon>Rhabditina</taxon>
        <taxon>Rhabditomorpha</taxon>
        <taxon>Strongyloidea</taxon>
        <taxon>Strongylidae</taxon>
        <taxon>Strongylus</taxon>
    </lineage>
</organism>
<dbReference type="Proteomes" id="UP000270094">
    <property type="component" value="Unassembled WGS sequence"/>
</dbReference>
<evidence type="ECO:0000313" key="2">
    <source>
        <dbReference type="EMBL" id="VDM84489.1"/>
    </source>
</evidence>
<name>A0A3P7JX00_STRVU</name>
<dbReference type="Pfam" id="PF25772">
    <property type="entry name" value="HEAT_RRP12_N"/>
    <property type="match status" value="1"/>
</dbReference>
<evidence type="ECO:0000313" key="3">
    <source>
        <dbReference type="Proteomes" id="UP000270094"/>
    </source>
</evidence>
<dbReference type="OrthoDB" id="5835741at2759"/>
<evidence type="ECO:0000259" key="1">
    <source>
        <dbReference type="Pfam" id="PF25772"/>
    </source>
</evidence>
<keyword evidence="3" id="KW-1185">Reference proteome</keyword>
<sequence>MKLTKENIGKETDVEYFAALTTTLEGTSINEPCRTAAVAFLLQLIVKKVPKEVLQAQFKRTVQILYTKMLENSEQTESSPLKYLLSILGVVLRAQPARVWSDANTRNMVVSVAALCAHEKPWVRTMAR</sequence>
<accession>A0A3P7JX00</accession>
<dbReference type="PANTHER" id="PTHR48287:SF1">
    <property type="entry name" value="ARM REPEAT SUPERFAMILY PROTEIN"/>
    <property type="match status" value="1"/>
</dbReference>
<protein>
    <recommendedName>
        <fullName evidence="1">RRP12 N-terminal HEAT domain-containing protein</fullName>
    </recommendedName>
</protein>
<gene>
    <name evidence="2" type="ORF">SVUK_LOCUS19487</name>
</gene>
<feature type="domain" description="RRP12 N-terminal HEAT" evidence="1">
    <location>
        <begin position="10"/>
        <end position="127"/>
    </location>
</feature>
<dbReference type="InterPro" id="IPR052087">
    <property type="entry name" value="RRP12"/>
</dbReference>
<dbReference type="PANTHER" id="PTHR48287">
    <property type="entry name" value="ARM REPEAT SUPERFAMILY PROTEIN"/>
    <property type="match status" value="1"/>
</dbReference>
<dbReference type="AlphaFoldDB" id="A0A3P7JX00"/>
<reference evidence="2 3" key="1">
    <citation type="submission" date="2018-11" db="EMBL/GenBank/DDBJ databases">
        <authorList>
            <consortium name="Pathogen Informatics"/>
        </authorList>
    </citation>
    <scope>NUCLEOTIDE SEQUENCE [LARGE SCALE GENOMIC DNA]</scope>
</reference>
<dbReference type="InterPro" id="IPR057860">
    <property type="entry name" value="HEAT_RRP12_N"/>
</dbReference>
<feature type="non-terminal residue" evidence="2">
    <location>
        <position position="128"/>
    </location>
</feature>